<dbReference type="Pfam" id="PF14651">
    <property type="entry name" value="Lipocalin_7"/>
    <property type="match status" value="1"/>
</dbReference>
<gene>
    <name evidence="1" type="ORF">CUNI_LOCUS10721</name>
</gene>
<dbReference type="GO" id="GO:0008289">
    <property type="term" value="F:lipid binding"/>
    <property type="evidence" value="ECO:0007669"/>
    <property type="project" value="UniProtKB-KW"/>
</dbReference>
<sequence>MALNPNILGTWQVDLSKTTGLEDFARVMAFTPERTERYRNLDYAVTVSQEGDAYKIEVDFKGAVPNASYTLKVGETIDYKSVEGYTAKLTLTVENGQPVETYVYTEKNISWKVTRKVEGDVMTAVTTVGDATLTQVLNRV</sequence>
<reference evidence="1" key="1">
    <citation type="submission" date="2021-04" db="EMBL/GenBank/DDBJ databases">
        <authorList>
            <consortium name="Molecular Ecology Group"/>
        </authorList>
    </citation>
    <scope>NUCLEOTIDE SEQUENCE</scope>
</reference>
<evidence type="ECO:0000313" key="2">
    <source>
        <dbReference type="Proteomes" id="UP000678393"/>
    </source>
</evidence>
<dbReference type="EMBL" id="CAJHNH020001972">
    <property type="protein sequence ID" value="CAG5125163.1"/>
    <property type="molecule type" value="Genomic_DNA"/>
</dbReference>
<keyword evidence="2" id="KW-1185">Reference proteome</keyword>
<comment type="caution">
    <text evidence="1">The sequence shown here is derived from an EMBL/GenBank/DDBJ whole genome shotgun (WGS) entry which is preliminary data.</text>
</comment>
<dbReference type="InterPro" id="IPR012674">
    <property type="entry name" value="Calycin"/>
</dbReference>
<dbReference type="AlphaFoldDB" id="A0A8S3Z6Y1"/>
<dbReference type="Gene3D" id="2.40.128.20">
    <property type="match status" value="1"/>
</dbReference>
<name>A0A8S3Z6Y1_9EUPU</name>
<dbReference type="SUPFAM" id="SSF50814">
    <property type="entry name" value="Lipocalins"/>
    <property type="match status" value="1"/>
</dbReference>
<organism evidence="1 2">
    <name type="scientific">Candidula unifasciata</name>
    <dbReference type="NCBI Taxonomy" id="100452"/>
    <lineage>
        <taxon>Eukaryota</taxon>
        <taxon>Metazoa</taxon>
        <taxon>Spiralia</taxon>
        <taxon>Lophotrochozoa</taxon>
        <taxon>Mollusca</taxon>
        <taxon>Gastropoda</taxon>
        <taxon>Heterobranchia</taxon>
        <taxon>Euthyneura</taxon>
        <taxon>Panpulmonata</taxon>
        <taxon>Eupulmonata</taxon>
        <taxon>Stylommatophora</taxon>
        <taxon>Helicina</taxon>
        <taxon>Helicoidea</taxon>
        <taxon>Geomitridae</taxon>
        <taxon>Candidula</taxon>
    </lineage>
</organism>
<dbReference type="Proteomes" id="UP000678393">
    <property type="component" value="Unassembled WGS sequence"/>
</dbReference>
<proteinExistence type="predicted"/>
<evidence type="ECO:0000313" key="1">
    <source>
        <dbReference type="EMBL" id="CAG5125163.1"/>
    </source>
</evidence>
<dbReference type="OrthoDB" id="6074772at2759"/>
<accession>A0A8S3Z6Y1</accession>
<protein>
    <submittedName>
        <fullName evidence="1">Uncharacterized protein</fullName>
    </submittedName>
</protein>